<evidence type="ECO:0000256" key="5">
    <source>
        <dbReference type="ARBA" id="ARBA00023139"/>
    </source>
</evidence>
<keyword evidence="3 7" id="KW-0732">Signal</keyword>
<dbReference type="Proteomes" id="UP000414233">
    <property type="component" value="Unassembled WGS sequence"/>
</dbReference>
<protein>
    <submittedName>
        <fullName evidence="8">Entericidin</fullName>
    </submittedName>
</protein>
<keyword evidence="4" id="KW-0472">Membrane</keyword>
<sequence length="43" mass="4367">MKKLCLLAMALMVLGVTGCNTMAGLGQDTKAAGQAIENAATKK</sequence>
<evidence type="ECO:0000256" key="6">
    <source>
        <dbReference type="ARBA" id="ARBA00023288"/>
    </source>
</evidence>
<evidence type="ECO:0000256" key="7">
    <source>
        <dbReference type="SAM" id="SignalP"/>
    </source>
</evidence>
<proteinExistence type="inferred from homology"/>
<evidence type="ECO:0000313" key="8">
    <source>
        <dbReference type="EMBL" id="VVE15986.1"/>
    </source>
</evidence>
<keyword evidence="2" id="KW-1003">Cell membrane</keyword>
<dbReference type="EMBL" id="CABPRZ010000010">
    <property type="protein sequence ID" value="VVE15986.1"/>
    <property type="molecule type" value="Genomic_DNA"/>
</dbReference>
<dbReference type="InterPro" id="IPR012556">
    <property type="entry name" value="Entericidin"/>
</dbReference>
<evidence type="ECO:0000256" key="4">
    <source>
        <dbReference type="ARBA" id="ARBA00023136"/>
    </source>
</evidence>
<name>A0A5E4VWT8_9BURK</name>
<reference evidence="8 9" key="1">
    <citation type="submission" date="2019-08" db="EMBL/GenBank/DDBJ databases">
        <authorList>
            <person name="Peeters C."/>
        </authorList>
    </citation>
    <scope>NUCLEOTIDE SEQUENCE [LARGE SCALE GENOMIC DNA]</scope>
    <source>
        <strain evidence="8 9">LMG 30175</strain>
    </source>
</reference>
<accession>A0A5E4VWT8</accession>
<evidence type="ECO:0000313" key="9">
    <source>
        <dbReference type="Proteomes" id="UP000414233"/>
    </source>
</evidence>
<keyword evidence="6" id="KW-0449">Lipoprotein</keyword>
<dbReference type="Pfam" id="PF08085">
    <property type="entry name" value="Entericidin"/>
    <property type="match status" value="1"/>
</dbReference>
<dbReference type="RefSeq" id="WP_150697655.1">
    <property type="nucleotide sequence ID" value="NZ_CABPRZ010000010.1"/>
</dbReference>
<evidence type="ECO:0000256" key="3">
    <source>
        <dbReference type="ARBA" id="ARBA00022729"/>
    </source>
</evidence>
<keyword evidence="9" id="KW-1185">Reference proteome</keyword>
<dbReference type="GO" id="GO:0016020">
    <property type="term" value="C:membrane"/>
    <property type="evidence" value="ECO:0007669"/>
    <property type="project" value="InterPro"/>
</dbReference>
<dbReference type="GO" id="GO:0009636">
    <property type="term" value="P:response to toxic substance"/>
    <property type="evidence" value="ECO:0007669"/>
    <property type="project" value="InterPro"/>
</dbReference>
<feature type="chain" id="PRO_5023144411" evidence="7">
    <location>
        <begin position="24"/>
        <end position="43"/>
    </location>
</feature>
<dbReference type="PROSITE" id="PS51257">
    <property type="entry name" value="PROKAR_LIPOPROTEIN"/>
    <property type="match status" value="1"/>
</dbReference>
<keyword evidence="5" id="KW-0564">Palmitate</keyword>
<evidence type="ECO:0000256" key="1">
    <source>
        <dbReference type="ARBA" id="ARBA00010296"/>
    </source>
</evidence>
<feature type="signal peptide" evidence="7">
    <location>
        <begin position="1"/>
        <end position="23"/>
    </location>
</feature>
<evidence type="ECO:0000256" key="2">
    <source>
        <dbReference type="ARBA" id="ARBA00022475"/>
    </source>
</evidence>
<comment type="similarity">
    <text evidence="1">Belongs to the EcnA/EcnB lipoprotein family.</text>
</comment>
<dbReference type="AlphaFoldDB" id="A0A5E4VWT8"/>
<gene>
    <name evidence="8" type="ORF">PTE30175_02802</name>
</gene>
<organism evidence="8 9">
    <name type="scientific">Pandoraea terrae</name>
    <dbReference type="NCBI Taxonomy" id="1537710"/>
    <lineage>
        <taxon>Bacteria</taxon>
        <taxon>Pseudomonadati</taxon>
        <taxon>Pseudomonadota</taxon>
        <taxon>Betaproteobacteria</taxon>
        <taxon>Burkholderiales</taxon>
        <taxon>Burkholderiaceae</taxon>
        <taxon>Pandoraea</taxon>
    </lineage>
</organism>